<dbReference type="SUPFAM" id="SSF55729">
    <property type="entry name" value="Acyl-CoA N-acyltransferases (Nat)"/>
    <property type="match status" value="1"/>
</dbReference>
<evidence type="ECO:0000313" key="3">
    <source>
        <dbReference type="Proteomes" id="UP000185753"/>
    </source>
</evidence>
<protein>
    <recommendedName>
        <fullName evidence="1">N-acetyltransferase domain-containing protein</fullName>
    </recommendedName>
</protein>
<keyword evidence="3" id="KW-1185">Reference proteome</keyword>
<comment type="caution">
    <text evidence="2">The sequence shown here is derived from an EMBL/GenBank/DDBJ whole genome shotgun (WGS) entry which is preliminary data.</text>
</comment>
<organism evidence="2 3">
    <name type="scientific">Acinetobacter gandensis</name>
    <dbReference type="NCBI Taxonomy" id="1443941"/>
    <lineage>
        <taxon>Bacteria</taxon>
        <taxon>Pseudomonadati</taxon>
        <taxon>Pseudomonadota</taxon>
        <taxon>Gammaproteobacteria</taxon>
        <taxon>Moraxellales</taxon>
        <taxon>Moraxellaceae</taxon>
        <taxon>Acinetobacter</taxon>
    </lineage>
</organism>
<dbReference type="OrthoDB" id="5355033at2"/>
<dbReference type="Proteomes" id="UP000185753">
    <property type="component" value="Unassembled WGS sequence"/>
</dbReference>
<dbReference type="InterPro" id="IPR016181">
    <property type="entry name" value="Acyl_CoA_acyltransferase"/>
</dbReference>
<reference evidence="3" key="1">
    <citation type="submission" date="2016-06" db="EMBL/GenBank/DDBJ databases">
        <authorList>
            <person name="Radolfova-Krizova L."/>
            <person name="Nemec A."/>
        </authorList>
    </citation>
    <scope>NUCLEOTIDE SEQUENCE [LARGE SCALE GENOMIC DNA]</scope>
    <source>
        <strain evidence="3">ANC 4275</strain>
    </source>
</reference>
<dbReference type="InterPro" id="IPR000182">
    <property type="entry name" value="GNAT_dom"/>
</dbReference>
<dbReference type="EMBL" id="LZDS01000025">
    <property type="protein sequence ID" value="OBX28429.1"/>
    <property type="molecule type" value="Genomic_DNA"/>
</dbReference>
<dbReference type="PANTHER" id="PTHR43451">
    <property type="entry name" value="ACETYLTRANSFERASE (GNAT) FAMILY PROTEIN"/>
    <property type="match status" value="1"/>
</dbReference>
<evidence type="ECO:0000313" key="2">
    <source>
        <dbReference type="EMBL" id="OBX28429.1"/>
    </source>
</evidence>
<sequence>MIREAQIQDIPEIIQVIHNSIRSCIQDHQRNESVIQTWLEQANHANIMLWMLYNDSWVYISHDRVVGFILVSDKGEILLNYICPECQNRGIGTALLMNMMKCFRQKNINEIHLQSTHTALPFYQKYGFEPTLGVLQESTPLKLSKQLC</sequence>
<dbReference type="PROSITE" id="PS51186">
    <property type="entry name" value="GNAT"/>
    <property type="match status" value="1"/>
</dbReference>
<dbReference type="AlphaFoldDB" id="A0A1A7RAB0"/>
<dbReference type="Pfam" id="PF13673">
    <property type="entry name" value="Acetyltransf_10"/>
    <property type="match status" value="1"/>
</dbReference>
<proteinExistence type="predicted"/>
<dbReference type="STRING" id="1443941.A9J31_04925"/>
<dbReference type="CDD" id="cd04301">
    <property type="entry name" value="NAT_SF"/>
    <property type="match status" value="1"/>
</dbReference>
<name>A0A1A7RAB0_9GAMM</name>
<gene>
    <name evidence="2" type="ORF">A9J31_04925</name>
</gene>
<dbReference type="RefSeq" id="WP_067764474.1">
    <property type="nucleotide sequence ID" value="NZ_LZDS01000025.1"/>
</dbReference>
<evidence type="ECO:0000259" key="1">
    <source>
        <dbReference type="PROSITE" id="PS51186"/>
    </source>
</evidence>
<dbReference type="InterPro" id="IPR052564">
    <property type="entry name" value="N-acetyltrans/Recomb-assoc"/>
</dbReference>
<feature type="domain" description="N-acetyltransferase" evidence="1">
    <location>
        <begin position="1"/>
        <end position="148"/>
    </location>
</feature>
<dbReference type="GO" id="GO:0016747">
    <property type="term" value="F:acyltransferase activity, transferring groups other than amino-acyl groups"/>
    <property type="evidence" value="ECO:0007669"/>
    <property type="project" value="InterPro"/>
</dbReference>
<dbReference type="Gene3D" id="3.40.630.30">
    <property type="match status" value="1"/>
</dbReference>
<accession>A0A1A7RAB0</accession>
<dbReference type="PANTHER" id="PTHR43451:SF1">
    <property type="entry name" value="ACETYLTRANSFERASE"/>
    <property type="match status" value="1"/>
</dbReference>